<dbReference type="Gene3D" id="3.40.120.10">
    <property type="entry name" value="Alpha-D-Glucose-1,6-Bisphosphate, subunit A, domain 3"/>
    <property type="match status" value="3"/>
</dbReference>
<dbReference type="GO" id="GO:0006166">
    <property type="term" value="P:purine ribonucleoside salvage"/>
    <property type="evidence" value="ECO:0007669"/>
    <property type="project" value="TreeGrafter"/>
</dbReference>
<evidence type="ECO:0000259" key="19">
    <source>
        <dbReference type="Pfam" id="PF02880"/>
    </source>
</evidence>
<dbReference type="PRINTS" id="PR00509">
    <property type="entry name" value="PGMPMM"/>
</dbReference>
<dbReference type="RefSeq" id="WP_088592520.1">
    <property type="nucleotide sequence ID" value="NZ_CP022046.2"/>
</dbReference>
<dbReference type="SUPFAM" id="SSF53738">
    <property type="entry name" value="Phosphoglucomutase, first 3 domains"/>
    <property type="match status" value="3"/>
</dbReference>
<evidence type="ECO:0000256" key="13">
    <source>
        <dbReference type="ARBA" id="ARBA00041398"/>
    </source>
</evidence>
<dbReference type="InterPro" id="IPR005845">
    <property type="entry name" value="A-D-PHexomutase_a/b/a-II"/>
</dbReference>
<dbReference type="PANTHER" id="PTHR45745">
    <property type="entry name" value="PHOSPHOMANNOMUTASE 45A"/>
    <property type="match status" value="1"/>
</dbReference>
<keyword evidence="8" id="KW-0597">Phosphoprotein</keyword>
<evidence type="ECO:0000256" key="6">
    <source>
        <dbReference type="ARBA" id="ARBA00012728"/>
    </source>
</evidence>
<evidence type="ECO:0000256" key="7">
    <source>
        <dbReference type="ARBA" id="ARBA00022526"/>
    </source>
</evidence>
<dbReference type="InterPro" id="IPR005844">
    <property type="entry name" value="A-D-PHexomutase_a/b/a-I"/>
</dbReference>
<feature type="domain" description="Alpha-D-phosphohexomutase alpha/beta/alpha" evidence="19">
    <location>
        <begin position="310"/>
        <end position="430"/>
    </location>
</feature>
<sequence length="548" mass="61744">MRAQWEQRISESLVEQFHNVQTEEEIEAGFTDVLSFGTAGIRSTFGIGPGRLNKFTIQKFALGLTKYLRNITNEPKVLIHFDTRHLSQEFANEIAKVLGTNGIEVILPETFKSTPELSFAVRNLKTTAGIMITASHNPKNYNGIKVYGPDGGQLLTEPSLELSRYIDTVEDPLNIQTDDLETLQERGLILPFKEETTKAYKDAVKELVGSFETSQTKTVLTSLHGTSLPLLSDVLEDLSYRNYVVEEAQSKPNGDFPTVNIANPEAEDTFDLGKQLAEQEQAQLILATDPDADRIGVVERYEDGSTRYFNGNEIGLLLMYLRNQQLSGDQHKYIIKSVVTSALSEKLAQSLELGVINVLTGFKYISEQLKNLEDNASQLVLAYEESHGYLVDDFSRDKDAIQTAALLIKYKEELAQENKTLKGVLDNIYQEHGHYKDKTLSPTFEGAEGREKIKQIMNDFKQLETIDIEHLTALFIENYITKESLNVKTGKTQTIHLPETDLIKFIFEEGFIAVRPSGTEPKMKLYFSLDVENLDGVIEEFEGKFNLK</sequence>
<accession>A0AAI8DK90</accession>
<dbReference type="GO" id="GO:0000287">
    <property type="term" value="F:magnesium ion binding"/>
    <property type="evidence" value="ECO:0007669"/>
    <property type="project" value="InterPro"/>
</dbReference>
<evidence type="ECO:0000259" key="18">
    <source>
        <dbReference type="Pfam" id="PF02879"/>
    </source>
</evidence>
<evidence type="ECO:0000256" key="14">
    <source>
        <dbReference type="ARBA" id="ARBA00041467"/>
    </source>
</evidence>
<evidence type="ECO:0000256" key="1">
    <source>
        <dbReference type="ARBA" id="ARBA00000443"/>
    </source>
</evidence>
<comment type="pathway">
    <text evidence="3">Glycolipid metabolism; diglucosyl-diacylglycerol biosynthesis.</text>
</comment>
<keyword evidence="11" id="KW-0413">Isomerase</keyword>
<keyword evidence="7" id="KW-0119">Carbohydrate metabolism</keyword>
<evidence type="ECO:0000256" key="15">
    <source>
        <dbReference type="RuleBase" id="RU004326"/>
    </source>
</evidence>
<dbReference type="InterPro" id="IPR016066">
    <property type="entry name" value="A-D-PHexomutase_CS"/>
</dbReference>
<evidence type="ECO:0000256" key="12">
    <source>
        <dbReference type="ARBA" id="ARBA00039995"/>
    </source>
</evidence>
<evidence type="ECO:0000313" key="21">
    <source>
        <dbReference type="Proteomes" id="UP000197058"/>
    </source>
</evidence>
<name>A0AAI8DK90_MAMSC</name>
<comment type="catalytic activity">
    <reaction evidence="1">
        <text>alpha-D-glucose 1-phosphate = alpha-D-glucose 6-phosphate</text>
        <dbReference type="Rhea" id="RHEA:23536"/>
        <dbReference type="ChEBI" id="CHEBI:58225"/>
        <dbReference type="ChEBI" id="CHEBI:58601"/>
        <dbReference type="EC" id="5.4.2.2"/>
    </reaction>
</comment>
<organism evidence="20 21">
    <name type="scientific">Mammaliicoccus sciuri</name>
    <name type="common">Staphylococcus sciuri</name>
    <dbReference type="NCBI Taxonomy" id="1296"/>
    <lineage>
        <taxon>Bacteria</taxon>
        <taxon>Bacillati</taxon>
        <taxon>Bacillota</taxon>
        <taxon>Bacilli</taxon>
        <taxon>Bacillales</taxon>
        <taxon>Staphylococcaceae</taxon>
        <taxon>Mammaliicoccus</taxon>
    </lineage>
</organism>
<dbReference type="Pfam" id="PF00408">
    <property type="entry name" value="PGM_PMM_IV"/>
    <property type="match status" value="1"/>
</dbReference>
<feature type="domain" description="Alpha-D-phosphohexomutase alpha/beta/alpha" evidence="18">
    <location>
        <begin position="199"/>
        <end position="299"/>
    </location>
</feature>
<protein>
    <recommendedName>
        <fullName evidence="12">Phosphoglucomutase</fullName>
        <ecNumber evidence="6">5.4.2.2</ecNumber>
    </recommendedName>
    <alternativeName>
        <fullName evidence="14">Alpha-phosphoglucomutase</fullName>
    </alternativeName>
    <alternativeName>
        <fullName evidence="13">Glucose phosphomutase</fullName>
    </alternativeName>
</protein>
<reference evidence="21" key="1">
    <citation type="submission" date="2017-06" db="EMBL/GenBank/DDBJ databases">
        <title>FDA dAtabase for Regulatory Grade micrObial Sequences (FDA-ARGOS): Supporting development and validation of Infectious Disease Dx tests.</title>
        <authorList>
            <person name="Goldberg B."/>
            <person name="Campos J."/>
            <person name="Tallon L."/>
            <person name="Sadzewicz L."/>
            <person name="Sengamalay N."/>
            <person name="Ott S."/>
            <person name="Godinez A."/>
            <person name="Nagaraj S."/>
            <person name="Vavikolanu K."/>
            <person name="Nadendla S."/>
            <person name="George J."/>
            <person name="Geyer C."/>
            <person name="Sichtig H."/>
        </authorList>
    </citation>
    <scope>NUCLEOTIDE SEQUENCE [LARGE SCALE GENOMIC DNA]</scope>
    <source>
        <strain evidence="21">FDAARGOS_285</strain>
    </source>
</reference>
<comment type="cofactor">
    <cofactor evidence="2">
        <name>Mg(2+)</name>
        <dbReference type="ChEBI" id="CHEBI:18420"/>
    </cofactor>
</comment>
<dbReference type="EMBL" id="CP022046">
    <property type="protein sequence ID" value="ASE35028.1"/>
    <property type="molecule type" value="Genomic_DNA"/>
</dbReference>
<dbReference type="PROSITE" id="PS00710">
    <property type="entry name" value="PGM_PMM"/>
    <property type="match status" value="1"/>
</dbReference>
<dbReference type="InterPro" id="IPR005843">
    <property type="entry name" value="A-D-PHexomutase_C"/>
</dbReference>
<evidence type="ECO:0000256" key="11">
    <source>
        <dbReference type="ARBA" id="ARBA00023235"/>
    </source>
</evidence>
<evidence type="ECO:0000259" key="17">
    <source>
        <dbReference type="Pfam" id="PF02878"/>
    </source>
</evidence>
<dbReference type="InterPro" id="IPR005841">
    <property type="entry name" value="Alpha-D-phosphohexomutase_SF"/>
</dbReference>
<comment type="pathway">
    <text evidence="4">Lipid metabolism.</text>
</comment>
<dbReference type="SUPFAM" id="SSF55957">
    <property type="entry name" value="Phosphoglucomutase, C-terminal domain"/>
    <property type="match status" value="1"/>
</dbReference>
<dbReference type="CDD" id="cd05799">
    <property type="entry name" value="PGM2"/>
    <property type="match status" value="1"/>
</dbReference>
<evidence type="ECO:0000256" key="8">
    <source>
        <dbReference type="ARBA" id="ARBA00022553"/>
    </source>
</evidence>
<dbReference type="Pfam" id="PF02878">
    <property type="entry name" value="PGM_PMM_I"/>
    <property type="match status" value="1"/>
</dbReference>
<dbReference type="Pfam" id="PF02880">
    <property type="entry name" value="PGM_PMM_III"/>
    <property type="match status" value="1"/>
</dbReference>
<dbReference type="InterPro" id="IPR036900">
    <property type="entry name" value="A-D-PHexomutase_C_sf"/>
</dbReference>
<dbReference type="InterPro" id="IPR016055">
    <property type="entry name" value="A-D-PHexomutase_a/b/a-I/II/III"/>
</dbReference>
<dbReference type="AlphaFoldDB" id="A0AAI8DK90"/>
<evidence type="ECO:0000256" key="2">
    <source>
        <dbReference type="ARBA" id="ARBA00001946"/>
    </source>
</evidence>
<keyword evidence="10 15" id="KW-0460">Magnesium</keyword>
<dbReference type="Proteomes" id="UP000197058">
    <property type="component" value="Chromosome"/>
</dbReference>
<evidence type="ECO:0000256" key="10">
    <source>
        <dbReference type="ARBA" id="ARBA00022842"/>
    </source>
</evidence>
<dbReference type="KEGG" id="sscu:CEP64_10605"/>
<evidence type="ECO:0000256" key="4">
    <source>
        <dbReference type="ARBA" id="ARBA00005189"/>
    </source>
</evidence>
<feature type="domain" description="Alpha-D-phosphohexomutase C-terminal" evidence="16">
    <location>
        <begin position="499"/>
        <end position="527"/>
    </location>
</feature>
<evidence type="ECO:0000313" key="20">
    <source>
        <dbReference type="EMBL" id="ASE35028.1"/>
    </source>
</evidence>
<keyword evidence="7" id="KW-0313">Glucose metabolism</keyword>
<evidence type="ECO:0000256" key="5">
    <source>
        <dbReference type="ARBA" id="ARBA00010231"/>
    </source>
</evidence>
<dbReference type="Pfam" id="PF02879">
    <property type="entry name" value="PGM_PMM_II"/>
    <property type="match status" value="1"/>
</dbReference>
<gene>
    <name evidence="20" type="ORF">CEP64_10605</name>
</gene>
<comment type="similarity">
    <text evidence="5 15">Belongs to the phosphohexose mutase family.</text>
</comment>
<dbReference type="Gene3D" id="3.30.310.50">
    <property type="entry name" value="Alpha-D-phosphohexomutase, C-terminal domain"/>
    <property type="match status" value="1"/>
</dbReference>
<evidence type="ECO:0000256" key="9">
    <source>
        <dbReference type="ARBA" id="ARBA00022723"/>
    </source>
</evidence>
<proteinExistence type="inferred from homology"/>
<dbReference type="GO" id="GO:0004614">
    <property type="term" value="F:phosphoglucomutase activity"/>
    <property type="evidence" value="ECO:0007669"/>
    <property type="project" value="UniProtKB-EC"/>
</dbReference>
<dbReference type="PANTHER" id="PTHR45745:SF1">
    <property type="entry name" value="PHOSPHOGLUCOMUTASE 2B-RELATED"/>
    <property type="match status" value="1"/>
</dbReference>
<dbReference type="EC" id="5.4.2.2" evidence="6"/>
<dbReference type="GO" id="GO:0006006">
    <property type="term" value="P:glucose metabolic process"/>
    <property type="evidence" value="ECO:0007669"/>
    <property type="project" value="UniProtKB-KW"/>
</dbReference>
<dbReference type="GO" id="GO:0008973">
    <property type="term" value="F:phosphopentomutase activity"/>
    <property type="evidence" value="ECO:0007669"/>
    <property type="project" value="TreeGrafter"/>
</dbReference>
<evidence type="ECO:0000259" key="16">
    <source>
        <dbReference type="Pfam" id="PF00408"/>
    </source>
</evidence>
<keyword evidence="9 15" id="KW-0479">Metal-binding</keyword>
<dbReference type="InterPro" id="IPR005846">
    <property type="entry name" value="A-D-PHexomutase_a/b/a-III"/>
</dbReference>
<evidence type="ECO:0000256" key="3">
    <source>
        <dbReference type="ARBA" id="ARBA00005164"/>
    </source>
</evidence>
<feature type="domain" description="Alpha-D-phosphohexomutase alpha/beta/alpha" evidence="17">
    <location>
        <begin position="35"/>
        <end position="168"/>
    </location>
</feature>